<accession>A0ABR2IBS1</accession>
<keyword evidence="3" id="KW-1185">Reference proteome</keyword>
<protein>
    <recommendedName>
        <fullName evidence="1">Initiator binding domain-containing protein</fullName>
    </recommendedName>
</protein>
<proteinExistence type="predicted"/>
<dbReference type="Pfam" id="PF10416">
    <property type="entry name" value="IBD"/>
    <property type="match status" value="1"/>
</dbReference>
<gene>
    <name evidence="2" type="ORF">M9Y10_011877</name>
</gene>
<evidence type="ECO:0000313" key="2">
    <source>
        <dbReference type="EMBL" id="KAK8860212.1"/>
    </source>
</evidence>
<dbReference type="InterPro" id="IPR018845">
    <property type="entry name" value="Initiator-bd"/>
</dbReference>
<name>A0ABR2IBS1_9EUKA</name>
<comment type="caution">
    <text evidence="2">The sequence shown here is derived from an EMBL/GenBank/DDBJ whole genome shotgun (WGS) entry which is preliminary data.</text>
</comment>
<evidence type="ECO:0000259" key="1">
    <source>
        <dbReference type="Pfam" id="PF10416"/>
    </source>
</evidence>
<organism evidence="2 3">
    <name type="scientific">Tritrichomonas musculus</name>
    <dbReference type="NCBI Taxonomy" id="1915356"/>
    <lineage>
        <taxon>Eukaryota</taxon>
        <taxon>Metamonada</taxon>
        <taxon>Parabasalia</taxon>
        <taxon>Tritrichomonadida</taxon>
        <taxon>Tritrichomonadidae</taxon>
        <taxon>Tritrichomonas</taxon>
    </lineage>
</organism>
<evidence type="ECO:0000313" key="3">
    <source>
        <dbReference type="Proteomes" id="UP001470230"/>
    </source>
</evidence>
<feature type="domain" description="Initiator binding" evidence="1">
    <location>
        <begin position="19"/>
        <end position="147"/>
    </location>
</feature>
<dbReference type="EMBL" id="JAPFFF010000018">
    <property type="protein sequence ID" value="KAK8860212.1"/>
    <property type="molecule type" value="Genomic_DNA"/>
</dbReference>
<reference evidence="2 3" key="1">
    <citation type="submission" date="2024-04" db="EMBL/GenBank/DDBJ databases">
        <title>Tritrichomonas musculus Genome.</title>
        <authorList>
            <person name="Alves-Ferreira E."/>
            <person name="Grigg M."/>
            <person name="Lorenzi H."/>
            <person name="Galac M."/>
        </authorList>
    </citation>
    <scope>NUCLEOTIDE SEQUENCE [LARGE SCALE GENOMIC DNA]</scope>
    <source>
        <strain evidence="2 3">EAF2021</strain>
    </source>
</reference>
<dbReference type="Proteomes" id="UP001470230">
    <property type="component" value="Unassembled WGS sequence"/>
</dbReference>
<sequence>MNNKTYTELPQFFELLNKEDKKQYLFMRLTLSSSVCKNRRNHSTQTFELILQMIKNFTIRNDCDDWKRCIVCGIFWLEDNQIAVNSKQLCILLSKCKSSINGSLQALHYYKIQNNLDHVKSFVKSLQMIQTHPMLIELRQWTIRRYEPVEKVPPIKNTQKEPAPVVVNKPIEVPHEEVMEQHIPPPLGSDDPILTDFNINLNDIPDLSDNSLYDCTHFDFKDDYKDDEDHLPGHQII</sequence>